<evidence type="ECO:0000256" key="11">
    <source>
        <dbReference type="RuleBase" id="RU003615"/>
    </source>
</evidence>
<evidence type="ECO:0000256" key="9">
    <source>
        <dbReference type="ARBA" id="ARBA00023277"/>
    </source>
</evidence>
<feature type="compositionally biased region" description="Polar residues" evidence="13">
    <location>
        <begin position="675"/>
        <end position="687"/>
    </location>
</feature>
<feature type="domain" description="CBM20" evidence="15">
    <location>
        <begin position="595"/>
        <end position="695"/>
    </location>
</feature>
<dbReference type="EC" id="3.2.1.1" evidence="4 12"/>
<dbReference type="EMBL" id="BONQ01000010">
    <property type="protein sequence ID" value="GIG42292.1"/>
    <property type="molecule type" value="Genomic_DNA"/>
</dbReference>
<dbReference type="Pfam" id="PF00686">
    <property type="entry name" value="CBM_20"/>
    <property type="match status" value="2"/>
</dbReference>
<reference evidence="16" key="1">
    <citation type="submission" date="2021-01" db="EMBL/GenBank/DDBJ databases">
        <title>Whole genome shotgun sequence of Dactylosporangium siamense NBRC 106093.</title>
        <authorList>
            <person name="Komaki H."/>
            <person name="Tamura T."/>
        </authorList>
    </citation>
    <scope>NUCLEOTIDE SEQUENCE</scope>
    <source>
        <strain evidence="16">NBRC 106093</strain>
    </source>
</reference>
<dbReference type="CDD" id="cd11317">
    <property type="entry name" value="AmyAc_bac_euk_AmyA"/>
    <property type="match status" value="1"/>
</dbReference>
<accession>A0A919PDP4</accession>
<evidence type="ECO:0000259" key="15">
    <source>
        <dbReference type="PROSITE" id="PS51166"/>
    </source>
</evidence>
<dbReference type="PRINTS" id="PR00110">
    <property type="entry name" value="ALPHAAMYLASE"/>
</dbReference>
<evidence type="ECO:0000256" key="3">
    <source>
        <dbReference type="ARBA" id="ARBA00008061"/>
    </source>
</evidence>
<dbReference type="GO" id="GO:0004556">
    <property type="term" value="F:alpha-amylase activity"/>
    <property type="evidence" value="ECO:0007669"/>
    <property type="project" value="UniProtKB-UniRule"/>
</dbReference>
<keyword evidence="9 12" id="KW-0119">Carbohydrate metabolism</keyword>
<evidence type="ECO:0000256" key="6">
    <source>
        <dbReference type="ARBA" id="ARBA00022723"/>
    </source>
</evidence>
<dbReference type="InterPro" id="IPR013780">
    <property type="entry name" value="Glyco_hydro_b"/>
</dbReference>
<dbReference type="SMART" id="SM00642">
    <property type="entry name" value="Aamy"/>
    <property type="match status" value="1"/>
</dbReference>
<dbReference type="SMART" id="SM00632">
    <property type="entry name" value="Aamy_C"/>
    <property type="match status" value="1"/>
</dbReference>
<evidence type="ECO:0000256" key="2">
    <source>
        <dbReference type="ARBA" id="ARBA00001913"/>
    </source>
</evidence>
<keyword evidence="8" id="KW-0106">Calcium</keyword>
<feature type="chain" id="PRO_5037565060" description="Alpha-amylase" evidence="14">
    <location>
        <begin position="39"/>
        <end position="695"/>
    </location>
</feature>
<dbReference type="InterPro" id="IPR006046">
    <property type="entry name" value="Alpha_amylase"/>
</dbReference>
<dbReference type="GO" id="GO:0005975">
    <property type="term" value="P:carbohydrate metabolic process"/>
    <property type="evidence" value="ECO:0007669"/>
    <property type="project" value="InterPro"/>
</dbReference>
<evidence type="ECO:0000256" key="10">
    <source>
        <dbReference type="ARBA" id="ARBA00023295"/>
    </source>
</evidence>
<dbReference type="Pfam" id="PF00128">
    <property type="entry name" value="Alpha-amylase"/>
    <property type="match status" value="1"/>
</dbReference>
<comment type="similarity">
    <text evidence="3 11">Belongs to the glycosyl hydrolase 13 family.</text>
</comment>
<evidence type="ECO:0000256" key="12">
    <source>
        <dbReference type="RuleBase" id="RU361134"/>
    </source>
</evidence>
<dbReference type="InterPro" id="IPR006048">
    <property type="entry name" value="A-amylase/branching_C"/>
</dbReference>
<dbReference type="Proteomes" id="UP000660611">
    <property type="component" value="Unassembled WGS sequence"/>
</dbReference>
<keyword evidence="14" id="KW-0732">Signal</keyword>
<dbReference type="AlphaFoldDB" id="A0A919PDP4"/>
<organism evidence="16 17">
    <name type="scientific">Dactylosporangium siamense</name>
    <dbReference type="NCBI Taxonomy" id="685454"/>
    <lineage>
        <taxon>Bacteria</taxon>
        <taxon>Bacillati</taxon>
        <taxon>Actinomycetota</taxon>
        <taxon>Actinomycetes</taxon>
        <taxon>Micromonosporales</taxon>
        <taxon>Micromonosporaceae</taxon>
        <taxon>Dactylosporangium</taxon>
    </lineage>
</organism>
<dbReference type="PANTHER" id="PTHR43447">
    <property type="entry name" value="ALPHA-AMYLASE"/>
    <property type="match status" value="1"/>
</dbReference>
<comment type="caution">
    <text evidence="16">The sequence shown here is derived from an EMBL/GenBank/DDBJ whole genome shotgun (WGS) entry which is preliminary data.</text>
</comment>
<dbReference type="InterPro" id="IPR031319">
    <property type="entry name" value="A-amylase_C"/>
</dbReference>
<comment type="catalytic activity">
    <reaction evidence="1 12">
        <text>Endohydrolysis of (1-&gt;4)-alpha-D-glucosidic linkages in polysaccharides containing three or more (1-&gt;4)-alpha-linked D-glucose units.</text>
        <dbReference type="EC" id="3.2.1.1"/>
    </reaction>
</comment>
<proteinExistence type="inferred from homology"/>
<evidence type="ECO:0000256" key="13">
    <source>
        <dbReference type="SAM" id="MobiDB-lite"/>
    </source>
</evidence>
<keyword evidence="17" id="KW-1185">Reference proteome</keyword>
<dbReference type="Gene3D" id="2.60.40.1180">
    <property type="entry name" value="Golgi alpha-mannosidase II"/>
    <property type="match status" value="1"/>
</dbReference>
<dbReference type="InterPro" id="IPR006047">
    <property type="entry name" value="GH13_cat_dom"/>
</dbReference>
<evidence type="ECO:0000313" key="16">
    <source>
        <dbReference type="EMBL" id="GIG42292.1"/>
    </source>
</evidence>
<evidence type="ECO:0000256" key="1">
    <source>
        <dbReference type="ARBA" id="ARBA00000548"/>
    </source>
</evidence>
<keyword evidence="7 12" id="KW-0378">Hydrolase</keyword>
<dbReference type="GO" id="GO:2001070">
    <property type="term" value="F:starch binding"/>
    <property type="evidence" value="ECO:0007669"/>
    <property type="project" value="InterPro"/>
</dbReference>
<dbReference type="GO" id="GO:0046872">
    <property type="term" value="F:metal ion binding"/>
    <property type="evidence" value="ECO:0007669"/>
    <property type="project" value="UniProtKB-KW"/>
</dbReference>
<feature type="signal peptide" evidence="14">
    <location>
        <begin position="1"/>
        <end position="38"/>
    </location>
</feature>
<feature type="domain" description="CBM20" evidence="15">
    <location>
        <begin position="496"/>
        <end position="597"/>
    </location>
</feature>
<keyword evidence="10 12" id="KW-0326">Glycosidase</keyword>
<dbReference type="InterPro" id="IPR002044">
    <property type="entry name" value="CBM20"/>
</dbReference>
<dbReference type="InterPro" id="IPR013784">
    <property type="entry name" value="Carb-bd-like_fold"/>
</dbReference>
<feature type="region of interest" description="Disordered" evidence="13">
    <location>
        <begin position="675"/>
        <end position="695"/>
    </location>
</feature>
<dbReference type="Pfam" id="PF02806">
    <property type="entry name" value="Alpha-amylase_C"/>
    <property type="match status" value="1"/>
</dbReference>
<evidence type="ECO:0000313" key="17">
    <source>
        <dbReference type="Proteomes" id="UP000660611"/>
    </source>
</evidence>
<dbReference type="InterPro" id="IPR017853">
    <property type="entry name" value="GH"/>
</dbReference>
<sequence>MQLLQVTYSGAYPLKRPLLLAAVLALTAVGLSAPPATASGSQKDVTAHLFQWPWRDVAQECRSTLGPAGYAAVQVTPPQEHVELPAQGHPWWQAYQPVSYQLDSRYGNTREFAGMVEACHRAGVKVYVDAVINHMSGQVGGGTGSGGTRFGKYDYPGLYDSTDFHHCDGDGWIHDWNNAWEIQHCELLGLSDLATEQEDVRSDIAGYLNGLLRLGVDGFRIDAAKHIPAADLAAIKAKLKRPAYLYQEVLGNTPIPKADYLPNGDVIEDAYGQQISRVVKSGKLSWLDQFGEAWGFSPTGSAVVYVDSHDTERDQSGATLTYKDGPLFAIGNVFSLAWPYGHPLVLSSYGFTSTDAGPPGAAPDGDLRSVRCGGVTSGPGGWLCQQQDTATVGMVGFRNTAGTAPVSRWWSDGDNAIGFAREGRGYVVLNRESTAVTRTFDTGLPAGVYCDVTRGTVRGNRCTGPTVTVTKTGTLTTTVPGLSALAIDVRHRVSRPVAAAAPAVSFSAYATVAAGERLVLVGNDPALGAWNPALGVRLSSAGYPQWTARVRVPAGTAIEYKYVKVAADGTVTWESRPNRTATVPADGWLSTSDGWEAGATVQANVTMHVAEEPGQQVYLVGAAPSIGSWDPANAVPLAKTADATWTGSVTLPGSAVVEYKYIRKDAAGTVTWESDPNRTVSTPSGGTITLDETWR</sequence>
<keyword evidence="6" id="KW-0479">Metal-binding</keyword>
<protein>
    <recommendedName>
        <fullName evidence="5 12">Alpha-amylase</fullName>
        <ecNumber evidence="4 12">3.2.1.1</ecNumber>
    </recommendedName>
</protein>
<dbReference type="SUPFAM" id="SSF49452">
    <property type="entry name" value="Starch-binding domain-like"/>
    <property type="match status" value="2"/>
</dbReference>
<name>A0A919PDP4_9ACTN</name>
<evidence type="ECO:0000256" key="8">
    <source>
        <dbReference type="ARBA" id="ARBA00022837"/>
    </source>
</evidence>
<evidence type="ECO:0000256" key="7">
    <source>
        <dbReference type="ARBA" id="ARBA00022801"/>
    </source>
</evidence>
<comment type="cofactor">
    <cofactor evidence="2">
        <name>Ca(2+)</name>
        <dbReference type="ChEBI" id="CHEBI:29108"/>
    </cofactor>
</comment>
<dbReference type="PROSITE" id="PS51166">
    <property type="entry name" value="CBM20"/>
    <property type="match status" value="2"/>
</dbReference>
<dbReference type="Gene3D" id="2.60.40.10">
    <property type="entry name" value="Immunoglobulins"/>
    <property type="match status" value="2"/>
</dbReference>
<evidence type="ECO:0000256" key="5">
    <source>
        <dbReference type="ARBA" id="ARBA00017303"/>
    </source>
</evidence>
<dbReference type="SUPFAM" id="SSF51011">
    <property type="entry name" value="Glycosyl hydrolase domain"/>
    <property type="match status" value="1"/>
</dbReference>
<gene>
    <name evidence="16" type="ORF">Dsi01nite_003330</name>
</gene>
<evidence type="ECO:0000256" key="14">
    <source>
        <dbReference type="SAM" id="SignalP"/>
    </source>
</evidence>
<dbReference type="SUPFAM" id="SSF51445">
    <property type="entry name" value="(Trans)glycosidases"/>
    <property type="match status" value="1"/>
</dbReference>
<dbReference type="InterPro" id="IPR013783">
    <property type="entry name" value="Ig-like_fold"/>
</dbReference>
<dbReference type="Gene3D" id="3.20.20.80">
    <property type="entry name" value="Glycosidases"/>
    <property type="match status" value="1"/>
</dbReference>
<dbReference type="SMART" id="SM01065">
    <property type="entry name" value="CBM_2"/>
    <property type="match status" value="2"/>
</dbReference>
<evidence type="ECO:0000256" key="4">
    <source>
        <dbReference type="ARBA" id="ARBA00012595"/>
    </source>
</evidence>